<evidence type="ECO:0000256" key="1">
    <source>
        <dbReference type="ARBA" id="ARBA00004328"/>
    </source>
</evidence>
<reference evidence="11 12" key="1">
    <citation type="submission" date="2018-01" db="EMBL/GenBank/DDBJ databases">
        <title>A bacteriophage from an environmental multidrug resistant E. coli and its function in ARGs horizontal transfer.</title>
        <authorList>
            <person name="Yang Q."/>
        </authorList>
    </citation>
    <scope>NUCLEOTIDE SEQUENCE [LARGE SCALE GENOMIC DNA]</scope>
</reference>
<comment type="subcellular location">
    <subcellularLocation>
        <location evidence="1">Virion</location>
    </subcellularLocation>
</comment>
<keyword evidence="5" id="KW-1161">Viral attachment to host cell</keyword>
<dbReference type="PROSITE" id="PS51688">
    <property type="entry name" value="ICA"/>
    <property type="match status" value="1"/>
</dbReference>
<dbReference type="InterPro" id="IPR005604">
    <property type="entry name" value="Phage_T7_tail_fibre-like_N"/>
</dbReference>
<keyword evidence="12" id="KW-1185">Reference proteome</keyword>
<dbReference type="InterPro" id="IPR030392">
    <property type="entry name" value="S74_ICA"/>
</dbReference>
<evidence type="ECO:0000256" key="4">
    <source>
        <dbReference type="ARBA" id="ARBA00022732"/>
    </source>
</evidence>
<evidence type="ECO:0000256" key="5">
    <source>
        <dbReference type="ARBA" id="ARBA00022804"/>
    </source>
</evidence>
<dbReference type="CDD" id="cd10144">
    <property type="entry name" value="Peptidase_S74_CIMCD"/>
    <property type="match status" value="1"/>
</dbReference>
<dbReference type="Gene3D" id="1.10.10.10">
    <property type="entry name" value="Winged helix-like DNA-binding domain superfamily/Winged helix DNA-binding domain"/>
    <property type="match status" value="1"/>
</dbReference>
<keyword evidence="7" id="KW-1233">Viral attachment to host adhesion receptor</keyword>
<feature type="domain" description="Peptidase S74" evidence="10">
    <location>
        <begin position="866"/>
        <end position="972"/>
    </location>
</feature>
<dbReference type="GO" id="GO:0098994">
    <property type="term" value="P:symbiont entry into host cell via disruption of host cell envelope"/>
    <property type="evidence" value="ECO:0007669"/>
    <property type="project" value="UniProtKB-KW"/>
</dbReference>
<dbReference type="Gene3D" id="4.10.1090.10">
    <property type="entry name" value="Endosialidase, domain 4"/>
    <property type="match status" value="1"/>
</dbReference>
<dbReference type="GO" id="GO:0098671">
    <property type="term" value="P:adhesion receptor-mediated virion attachment to host cell"/>
    <property type="evidence" value="ECO:0007669"/>
    <property type="project" value="UniProtKB-KW"/>
</dbReference>
<evidence type="ECO:0000256" key="3">
    <source>
        <dbReference type="ARBA" id="ARBA00022717"/>
    </source>
</evidence>
<evidence type="ECO:0000259" key="10">
    <source>
        <dbReference type="PROSITE" id="PS51688"/>
    </source>
</evidence>
<accession>A0A2L0HPI4</accession>
<sequence length="972" mass="105335">MARTTITQFPAGSSQYRIEFDYLARPFVVVTLVNSSNMTQNKVLDVGSDYRFMSATVIEILIDQTGFDIVRIQRQTDTDLVVSFRDGSVLTANDLTNAELQAIHIAEEGREQTLITAAEFVLAAQRYSEASASSAAEARAARDRVELLMSSGLYGYVLVTSFQTGATLTLPNQALKDESTGEYFRWDGSLPKSVPAGSTPSSSGGVGPGAWVSVGDASLRGNLKSEDSDKGDSLYTVKQPYVGSIGLTGKANNALFINVKQFGAVGSGSYHPLSERYGTLAEAQAHYPFVTSLAESIDYAAWQAALNTGKVVYGTDNAYVITQTLLPVSGGGIIGLGVNKWVSGFTATFNPDLETGTTFLMYGSGPKNYTLDCVSNMDVSGGVVANPSASDPYTATSPAPSYDLLDFTNGDASGTTRATLKPFSVAILMPETGCVRLENFRIVPYFNGLDGYKSLTNTGLGDNWDVGIWSRASFGNEYRNLQVVGYWRMTALLKTNVPLSGTIAAQGEDENYYHCRFQGYKGVSIRAHDVFRITAVTDTTIEIPWSASHTFNATGTLRARGHNFVYTSLSVSGDKLIFNGVSNASLATVGSTIRRNDIDNFGIAGTQFFDCYITSLYHHTRLMSTSQYLDQPFSRPSECMEVSGEPVRGVQVHGSTIQGWDDVLLHLHDCGNMNFYSTYFESQPPYETIGGGNASFGYGARMLASRQSTSSLPYAAGNTRVLRMIGCTEGNGVDWGPEYTTYTGGRYTTTGGVFNPRESYIDHKAFPEQADSEVRLVSEKGNVRVSPYTGGFVYVGPASGDANLQSASGSLNLLSGLRVRFGTPSAYWALIDSAKFAPTTDNVLAIGQPSKRVSVVYAGTGTINTSDERLKVRDGITSEERAAALEIKANIWKYRFSDSLERKKDGARLHFGVGAQTVGEILRKHGLDPDCYAFWCYDEWPDSTDEDGAFTPAGNRYGIRYDELLCFLMAAI</sequence>
<evidence type="ECO:0000313" key="11">
    <source>
        <dbReference type="EMBL" id="AUX83623.1"/>
    </source>
</evidence>
<evidence type="ECO:0000256" key="7">
    <source>
        <dbReference type="ARBA" id="ARBA00023165"/>
    </source>
</evidence>
<keyword evidence="9" id="KW-1238">Degradation of host capsule during virus entry</keyword>
<dbReference type="Proteomes" id="UP000240719">
    <property type="component" value="Segment"/>
</dbReference>
<evidence type="ECO:0000256" key="2">
    <source>
        <dbReference type="ARBA" id="ARBA00022581"/>
    </source>
</evidence>
<evidence type="ECO:0000256" key="8">
    <source>
        <dbReference type="ARBA" id="ARBA00023296"/>
    </source>
</evidence>
<dbReference type="Pfam" id="PF03906">
    <property type="entry name" value="Phage_T7_tail"/>
    <property type="match status" value="1"/>
</dbReference>
<dbReference type="GO" id="GO:0098015">
    <property type="term" value="C:virus tail"/>
    <property type="evidence" value="ECO:0007669"/>
    <property type="project" value="UniProtKB-KW"/>
</dbReference>
<evidence type="ECO:0000256" key="9">
    <source>
        <dbReference type="ARBA" id="ARBA00035731"/>
    </source>
</evidence>
<dbReference type="Gene3D" id="2.10.10.80">
    <property type="match status" value="1"/>
</dbReference>
<dbReference type="InterPro" id="IPR040775">
    <property type="entry name" value="Tail_spike_N"/>
</dbReference>
<proteinExistence type="predicted"/>
<dbReference type="Gene3D" id="2.160.20.10">
    <property type="entry name" value="Single-stranded right-handed beta-helix, Pectin lyase-like"/>
    <property type="match status" value="1"/>
</dbReference>
<keyword evidence="6" id="KW-0946">Virion</keyword>
<dbReference type="InterPro" id="IPR036388">
    <property type="entry name" value="WH-like_DNA-bd_sf"/>
</dbReference>
<protein>
    <recommendedName>
        <fullName evidence="10">Peptidase S74 domain-containing protein</fullName>
    </recommendedName>
</protein>
<dbReference type="InterPro" id="IPR012334">
    <property type="entry name" value="Pectin_lyas_fold"/>
</dbReference>
<dbReference type="GO" id="GO:0098996">
    <property type="term" value="P:symbiont entry into host cell via disruption of host cell glycocalyx"/>
    <property type="evidence" value="ECO:0007669"/>
    <property type="project" value="UniProtKB-KW"/>
</dbReference>
<evidence type="ECO:0000256" key="6">
    <source>
        <dbReference type="ARBA" id="ARBA00022844"/>
    </source>
</evidence>
<dbReference type="Pfam" id="PF18668">
    <property type="entry name" value="Tail_spike_N"/>
    <property type="match status" value="1"/>
</dbReference>
<dbReference type="Pfam" id="PF13884">
    <property type="entry name" value="Peptidase_S74"/>
    <property type="match status" value="1"/>
</dbReference>
<dbReference type="EMBL" id="MG845865">
    <property type="protein sequence ID" value="AUX83623.1"/>
    <property type="molecule type" value="Genomic_DNA"/>
</dbReference>
<organism evidence="11 12">
    <name type="scientific">Escherichia phage YZ1</name>
    <dbReference type="NCBI Taxonomy" id="2079534"/>
    <lineage>
        <taxon>Viruses</taxon>
        <taxon>Duplodnaviria</taxon>
        <taxon>Heunggongvirae</taxon>
        <taxon>Uroviricota</taxon>
        <taxon>Caudoviricetes</taxon>
        <taxon>Autographivirales</taxon>
        <taxon>Autotranscriptaviridae</taxon>
        <taxon>Studiervirinae</taxon>
        <taxon>Kayfunavirus</taxon>
        <taxon>Kayfunavirus YZ1</taxon>
    </lineage>
</organism>
<evidence type="ECO:0000313" key="12">
    <source>
        <dbReference type="Proteomes" id="UP000240719"/>
    </source>
</evidence>
<dbReference type="KEGG" id="vg:54989019"/>
<name>A0A2L0HPI4_9CAUD</name>
<dbReference type="GeneID" id="54989019"/>
<dbReference type="RefSeq" id="YP_009798557.1">
    <property type="nucleotide sequence ID" value="NC_047927.1"/>
</dbReference>
<keyword evidence="8" id="KW-1160">Virus entry into host cell</keyword>
<dbReference type="InterPro" id="IPR044914">
    <property type="entry name" value="Endosialidase_C_dom_sf"/>
</dbReference>
<keyword evidence="2" id="KW-0945">Host-virus interaction</keyword>
<keyword evidence="3" id="KW-1235">Degradation of host cell envelope components during virus entry</keyword>
<keyword evidence="4" id="KW-1227">Viral tail protein</keyword>